<dbReference type="EMBL" id="BARS01054162">
    <property type="protein sequence ID" value="GAG46189.1"/>
    <property type="molecule type" value="Genomic_DNA"/>
</dbReference>
<reference evidence="2" key="1">
    <citation type="journal article" date="2014" name="Front. Microbiol.">
        <title>High frequency of phylogenetically diverse reductive dehalogenase-homologous genes in deep subseafloor sedimentary metagenomes.</title>
        <authorList>
            <person name="Kawai M."/>
            <person name="Futagami T."/>
            <person name="Toyoda A."/>
            <person name="Takaki Y."/>
            <person name="Nishi S."/>
            <person name="Hori S."/>
            <person name="Arai W."/>
            <person name="Tsubouchi T."/>
            <person name="Morono Y."/>
            <person name="Uchiyama I."/>
            <person name="Ito T."/>
            <person name="Fujiyama A."/>
            <person name="Inagaki F."/>
            <person name="Takami H."/>
        </authorList>
    </citation>
    <scope>NUCLEOTIDE SEQUENCE</scope>
    <source>
        <strain evidence="2">Expedition CK06-06</strain>
    </source>
</reference>
<proteinExistence type="predicted"/>
<evidence type="ECO:0000256" key="1">
    <source>
        <dbReference type="SAM" id="MobiDB-lite"/>
    </source>
</evidence>
<accession>X0XSL6</accession>
<sequence>MAIEWKAGFQAKRVPGTEPDGRRSPGHESVPQHRAVFLPGEELET</sequence>
<name>X0XSL6_9ZZZZ</name>
<feature type="region of interest" description="Disordered" evidence="1">
    <location>
        <begin position="1"/>
        <end position="45"/>
    </location>
</feature>
<comment type="caution">
    <text evidence="2">The sequence shown here is derived from an EMBL/GenBank/DDBJ whole genome shotgun (WGS) entry which is preliminary data.</text>
</comment>
<organism evidence="2">
    <name type="scientific">marine sediment metagenome</name>
    <dbReference type="NCBI Taxonomy" id="412755"/>
    <lineage>
        <taxon>unclassified sequences</taxon>
        <taxon>metagenomes</taxon>
        <taxon>ecological metagenomes</taxon>
    </lineage>
</organism>
<gene>
    <name evidence="2" type="ORF">S01H1_80237</name>
</gene>
<feature type="non-terminal residue" evidence="2">
    <location>
        <position position="45"/>
    </location>
</feature>
<evidence type="ECO:0000313" key="2">
    <source>
        <dbReference type="EMBL" id="GAG46189.1"/>
    </source>
</evidence>
<protein>
    <submittedName>
        <fullName evidence="2">Uncharacterized protein</fullName>
    </submittedName>
</protein>
<dbReference type="AlphaFoldDB" id="X0XSL6"/>